<dbReference type="Gene3D" id="1.10.10.10">
    <property type="entry name" value="Winged helix-like DNA-binding domain superfamily/Winged helix DNA-binding domain"/>
    <property type="match status" value="1"/>
</dbReference>
<dbReference type="InterPro" id="IPR005119">
    <property type="entry name" value="LysR_subst-bd"/>
</dbReference>
<dbReference type="Proteomes" id="UP000245138">
    <property type="component" value="Unassembled WGS sequence"/>
</dbReference>
<dbReference type="SUPFAM" id="SSF53850">
    <property type="entry name" value="Periplasmic binding protein-like II"/>
    <property type="match status" value="1"/>
</dbReference>
<dbReference type="AlphaFoldDB" id="A0A2U1TRB8"/>
<dbReference type="InterPro" id="IPR036390">
    <property type="entry name" value="WH_DNA-bd_sf"/>
</dbReference>
<dbReference type="PANTHER" id="PTHR30419">
    <property type="entry name" value="HTH-TYPE TRANSCRIPTIONAL REGULATOR YBHD"/>
    <property type="match status" value="1"/>
</dbReference>
<feature type="domain" description="HTH lysR-type" evidence="5">
    <location>
        <begin position="1"/>
        <end position="58"/>
    </location>
</feature>
<comment type="caution">
    <text evidence="6">The sequence shown here is derived from an EMBL/GenBank/DDBJ whole genome shotgun (WGS) entry which is preliminary data.</text>
</comment>
<dbReference type="GO" id="GO:0003700">
    <property type="term" value="F:DNA-binding transcription factor activity"/>
    <property type="evidence" value="ECO:0007669"/>
    <property type="project" value="InterPro"/>
</dbReference>
<reference evidence="6 7" key="1">
    <citation type="submission" date="2018-04" db="EMBL/GenBank/DDBJ databases">
        <title>Brenneria corticis sp.nov.</title>
        <authorList>
            <person name="Li Y."/>
        </authorList>
    </citation>
    <scope>NUCLEOTIDE SEQUENCE [LARGE SCALE GENOMIC DNA]</scope>
    <source>
        <strain evidence="6 7">LMG 27715</strain>
    </source>
</reference>
<evidence type="ECO:0000256" key="1">
    <source>
        <dbReference type="ARBA" id="ARBA00009437"/>
    </source>
</evidence>
<name>A0A2U1TRB8_9GAMM</name>
<evidence type="ECO:0000259" key="5">
    <source>
        <dbReference type="PROSITE" id="PS50931"/>
    </source>
</evidence>
<keyword evidence="4" id="KW-0804">Transcription</keyword>
<evidence type="ECO:0000256" key="4">
    <source>
        <dbReference type="ARBA" id="ARBA00023163"/>
    </source>
</evidence>
<dbReference type="GO" id="GO:0003677">
    <property type="term" value="F:DNA binding"/>
    <property type="evidence" value="ECO:0007669"/>
    <property type="project" value="UniProtKB-KW"/>
</dbReference>
<dbReference type="PROSITE" id="PS50931">
    <property type="entry name" value="HTH_LYSR"/>
    <property type="match status" value="1"/>
</dbReference>
<dbReference type="InterPro" id="IPR036388">
    <property type="entry name" value="WH-like_DNA-bd_sf"/>
</dbReference>
<dbReference type="InterPro" id="IPR000847">
    <property type="entry name" value="LysR_HTH_N"/>
</dbReference>
<accession>A0A2U1TRB8</accession>
<dbReference type="FunFam" id="1.10.10.10:FF:000001">
    <property type="entry name" value="LysR family transcriptional regulator"/>
    <property type="match status" value="1"/>
</dbReference>
<organism evidence="6 7">
    <name type="scientific">Brenneria roseae subsp. americana</name>
    <dbReference type="NCBI Taxonomy" id="1508507"/>
    <lineage>
        <taxon>Bacteria</taxon>
        <taxon>Pseudomonadati</taxon>
        <taxon>Pseudomonadota</taxon>
        <taxon>Gammaproteobacteria</taxon>
        <taxon>Enterobacterales</taxon>
        <taxon>Pectobacteriaceae</taxon>
        <taxon>Brenneria</taxon>
    </lineage>
</organism>
<evidence type="ECO:0000256" key="3">
    <source>
        <dbReference type="ARBA" id="ARBA00023125"/>
    </source>
</evidence>
<dbReference type="OrthoDB" id="8479357at2"/>
<evidence type="ECO:0000313" key="6">
    <source>
        <dbReference type="EMBL" id="PWC11953.1"/>
    </source>
</evidence>
<dbReference type="Pfam" id="PF00126">
    <property type="entry name" value="HTH_1"/>
    <property type="match status" value="1"/>
</dbReference>
<keyword evidence="3" id="KW-0238">DNA-binding</keyword>
<dbReference type="InterPro" id="IPR050950">
    <property type="entry name" value="HTH-type_LysR_regulators"/>
</dbReference>
<keyword evidence="7" id="KW-1185">Reference proteome</keyword>
<evidence type="ECO:0000313" key="7">
    <source>
        <dbReference type="Proteomes" id="UP000245138"/>
    </source>
</evidence>
<dbReference type="EMBL" id="QDKJ01000008">
    <property type="protein sequence ID" value="PWC11953.1"/>
    <property type="molecule type" value="Genomic_DNA"/>
</dbReference>
<keyword evidence="2" id="KW-0805">Transcription regulation</keyword>
<dbReference type="Gene3D" id="3.40.190.290">
    <property type="match status" value="1"/>
</dbReference>
<dbReference type="RefSeq" id="WP_109054533.1">
    <property type="nucleotide sequence ID" value="NZ_QDKJ01000008.1"/>
</dbReference>
<evidence type="ECO:0000256" key="2">
    <source>
        <dbReference type="ARBA" id="ARBA00023015"/>
    </source>
</evidence>
<sequence length="300" mass="33017">MDLKKLHCFIRVAESGSFTQAALILDQSQSLVSRQVRQLEVELQQTLLQRNGRGVTLTAAGRRLLDHGKGILRQVEVAEQALKNIDGIHKGKVNVGMTPTLGKLLTVDLVTAFFAEYPDSSLSIAENLTYWIQKRLILGELDIALLYNPAPSAYLNYQLLWTEKLCLIVPSDFSDNTVNSIALHEIINYPLIMPGGRHMIRHLVEIECTRHGIVPNVVIEIDAIPSLLLLVKKGFGYAILPANALNGVGQVDGLKALPIEPALMNRVVLATSSQRTLTPLAKKTIEILQSGIISMGYNLN</sequence>
<gene>
    <name evidence="6" type="ORF">B4923_11620</name>
</gene>
<comment type="similarity">
    <text evidence="1">Belongs to the LysR transcriptional regulatory family.</text>
</comment>
<protein>
    <submittedName>
        <fullName evidence="6">LysR family transcriptional regulator</fullName>
    </submittedName>
</protein>
<dbReference type="GO" id="GO:0005829">
    <property type="term" value="C:cytosol"/>
    <property type="evidence" value="ECO:0007669"/>
    <property type="project" value="TreeGrafter"/>
</dbReference>
<dbReference type="Pfam" id="PF03466">
    <property type="entry name" value="LysR_substrate"/>
    <property type="match status" value="1"/>
</dbReference>
<proteinExistence type="inferred from homology"/>
<dbReference type="SUPFAM" id="SSF46785">
    <property type="entry name" value="Winged helix' DNA-binding domain"/>
    <property type="match status" value="1"/>
</dbReference>